<dbReference type="InterPro" id="IPR036735">
    <property type="entry name" value="NGN_dom_sf"/>
</dbReference>
<accession>A0A7W7JXP9</accession>
<dbReference type="Gene3D" id="3.30.70.940">
    <property type="entry name" value="NusG, N-terminal domain"/>
    <property type="match status" value="1"/>
</dbReference>
<name>A0A7W7JXP9_9SPHN</name>
<organism evidence="1 2">
    <name type="scientific">Sphingomonas kyeonggiensis</name>
    <dbReference type="NCBI Taxonomy" id="1268553"/>
    <lineage>
        <taxon>Bacteria</taxon>
        <taxon>Pseudomonadati</taxon>
        <taxon>Pseudomonadota</taxon>
        <taxon>Alphaproteobacteria</taxon>
        <taxon>Sphingomonadales</taxon>
        <taxon>Sphingomonadaceae</taxon>
        <taxon>Sphingomonas</taxon>
    </lineage>
</organism>
<dbReference type="AlphaFoldDB" id="A0A7W7JXP9"/>
<comment type="caution">
    <text evidence="1">The sequence shown here is derived from an EMBL/GenBank/DDBJ whole genome shotgun (WGS) entry which is preliminary data.</text>
</comment>
<reference evidence="1 2" key="1">
    <citation type="submission" date="2020-08" db="EMBL/GenBank/DDBJ databases">
        <title>Functional genomics of gut bacteria from endangered species of beetles.</title>
        <authorList>
            <person name="Carlos-Shanley C."/>
        </authorList>
    </citation>
    <scope>NUCLEOTIDE SEQUENCE [LARGE SCALE GENOMIC DNA]</scope>
    <source>
        <strain evidence="1 2">S00224</strain>
    </source>
</reference>
<dbReference type="EMBL" id="JACHLN010000001">
    <property type="protein sequence ID" value="MBB4837284.1"/>
    <property type="molecule type" value="Genomic_DNA"/>
</dbReference>
<evidence type="ECO:0000313" key="2">
    <source>
        <dbReference type="Proteomes" id="UP000575241"/>
    </source>
</evidence>
<sequence length="179" mass="19631">MILRTNVLRTLPLMRSLADAGIQAWTPVRVERRAGRGRKRREISQVEVAITPTFVFVAEADLPELQRIRALPTSPHPSFTILRHRDRIPVVSEAGLTPLRAAEDRFRLSLLKATRYRVEAGTSVHMKTGPMAGMSGVVERGTNKEMVVNFGGFRVSIASYIAGTDAVQLGEQPVSGTAA</sequence>
<gene>
    <name evidence="1" type="ORF">HNP52_000335</name>
</gene>
<dbReference type="RefSeq" id="WP_184161585.1">
    <property type="nucleotide sequence ID" value="NZ_JACHLN010000001.1"/>
</dbReference>
<keyword evidence="2" id="KW-1185">Reference proteome</keyword>
<dbReference type="GO" id="GO:0006354">
    <property type="term" value="P:DNA-templated transcription elongation"/>
    <property type="evidence" value="ECO:0007669"/>
    <property type="project" value="InterPro"/>
</dbReference>
<protein>
    <submittedName>
        <fullName evidence="1">Uncharacterized protein</fullName>
    </submittedName>
</protein>
<proteinExistence type="predicted"/>
<evidence type="ECO:0000313" key="1">
    <source>
        <dbReference type="EMBL" id="MBB4837284.1"/>
    </source>
</evidence>
<dbReference type="Proteomes" id="UP000575241">
    <property type="component" value="Unassembled WGS sequence"/>
</dbReference>